<comment type="caution">
    <text evidence="2">The sequence shown here is derived from an EMBL/GenBank/DDBJ whole genome shotgun (WGS) entry which is preliminary data.</text>
</comment>
<feature type="domain" description="TaqI-like C-terminal specificity" evidence="1">
    <location>
        <begin position="6"/>
        <end position="69"/>
    </location>
</feature>
<dbReference type="EMBL" id="BARU01026601">
    <property type="protein sequence ID" value="GAH64604.1"/>
    <property type="molecule type" value="Genomic_DNA"/>
</dbReference>
<evidence type="ECO:0000313" key="2">
    <source>
        <dbReference type="EMBL" id="GAH64604.1"/>
    </source>
</evidence>
<protein>
    <recommendedName>
        <fullName evidence="1">TaqI-like C-terminal specificity domain-containing protein</fullName>
    </recommendedName>
</protein>
<evidence type="ECO:0000259" key="1">
    <source>
        <dbReference type="Pfam" id="PF12950"/>
    </source>
</evidence>
<dbReference type="AlphaFoldDB" id="X1IET3"/>
<organism evidence="2">
    <name type="scientific">marine sediment metagenome</name>
    <dbReference type="NCBI Taxonomy" id="412755"/>
    <lineage>
        <taxon>unclassified sequences</taxon>
        <taxon>metagenomes</taxon>
        <taxon>ecological metagenomes</taxon>
    </lineage>
</organism>
<name>X1IET3_9ZZZZ</name>
<sequence>VDEERRLKMTFLNPGVFCGNSVNYILVNDNKIGEYYLLGLLNSSLLNWYFKVFSANSNVNCYEVNNFPIVLVSRGAQGNIKNLVGSILSAKQGNPQADTSELETKIDQMVYDLYDLTDKEIAIIEGKGE</sequence>
<gene>
    <name evidence="2" type="ORF">S03H2_42704</name>
</gene>
<accession>X1IET3</accession>
<proteinExistence type="predicted"/>
<feature type="non-terminal residue" evidence="2">
    <location>
        <position position="1"/>
    </location>
</feature>
<dbReference type="InterPro" id="IPR025931">
    <property type="entry name" value="TaqI_C"/>
</dbReference>
<reference evidence="2" key="1">
    <citation type="journal article" date="2014" name="Front. Microbiol.">
        <title>High frequency of phylogenetically diverse reductive dehalogenase-homologous genes in deep subseafloor sedimentary metagenomes.</title>
        <authorList>
            <person name="Kawai M."/>
            <person name="Futagami T."/>
            <person name="Toyoda A."/>
            <person name="Takaki Y."/>
            <person name="Nishi S."/>
            <person name="Hori S."/>
            <person name="Arai W."/>
            <person name="Tsubouchi T."/>
            <person name="Morono Y."/>
            <person name="Uchiyama I."/>
            <person name="Ito T."/>
            <person name="Fujiyama A."/>
            <person name="Inagaki F."/>
            <person name="Takami H."/>
        </authorList>
    </citation>
    <scope>NUCLEOTIDE SEQUENCE</scope>
    <source>
        <strain evidence="2">Expedition CK06-06</strain>
    </source>
</reference>
<dbReference type="Pfam" id="PF12950">
    <property type="entry name" value="TaqI_C"/>
    <property type="match status" value="1"/>
</dbReference>